<evidence type="ECO:0000259" key="5">
    <source>
        <dbReference type="PROSITE" id="PS50075"/>
    </source>
</evidence>
<dbReference type="SUPFAM" id="SSF51735">
    <property type="entry name" value="NAD(P)-binding Rossmann-fold domains"/>
    <property type="match status" value="1"/>
</dbReference>
<accession>A0A9W9EG17</accession>
<feature type="compositionally biased region" description="Polar residues" evidence="4">
    <location>
        <begin position="513"/>
        <end position="529"/>
    </location>
</feature>
<dbReference type="SUPFAM" id="SSF47336">
    <property type="entry name" value="ACP-like"/>
    <property type="match status" value="1"/>
</dbReference>
<comment type="caution">
    <text evidence="6">The sequence shown here is derived from an EMBL/GenBank/DDBJ whole genome shotgun (WGS) entry which is preliminary data.</text>
</comment>
<name>A0A9W9EG17_9EURO</name>
<dbReference type="Gene3D" id="2.30.38.10">
    <property type="entry name" value="Luciferase, Domain 3"/>
    <property type="match status" value="1"/>
</dbReference>
<feature type="region of interest" description="Disordered" evidence="4">
    <location>
        <begin position="122"/>
        <end position="162"/>
    </location>
</feature>
<gene>
    <name evidence="6" type="ORF">N7456_013391</name>
</gene>
<evidence type="ECO:0000313" key="7">
    <source>
        <dbReference type="Proteomes" id="UP001149165"/>
    </source>
</evidence>
<reference evidence="6" key="1">
    <citation type="submission" date="2022-11" db="EMBL/GenBank/DDBJ databases">
        <authorList>
            <person name="Petersen C."/>
        </authorList>
    </citation>
    <scope>NUCLEOTIDE SEQUENCE</scope>
    <source>
        <strain evidence="6">IBT 30069</strain>
    </source>
</reference>
<feature type="region of interest" description="Disordered" evidence="4">
    <location>
        <begin position="510"/>
        <end position="529"/>
    </location>
</feature>
<feature type="domain" description="Carrier" evidence="5">
    <location>
        <begin position="525"/>
        <end position="600"/>
    </location>
</feature>
<feature type="compositionally biased region" description="Polar residues" evidence="4">
    <location>
        <begin position="123"/>
        <end position="135"/>
    </location>
</feature>
<keyword evidence="7" id="KW-1185">Reference proteome</keyword>
<dbReference type="SUPFAM" id="SSF56801">
    <property type="entry name" value="Acetyl-CoA synthetase-like"/>
    <property type="match status" value="1"/>
</dbReference>
<evidence type="ECO:0000256" key="4">
    <source>
        <dbReference type="SAM" id="MobiDB-lite"/>
    </source>
</evidence>
<proteinExistence type="inferred from homology"/>
<keyword evidence="1" id="KW-0596">Phosphopantetheine</keyword>
<evidence type="ECO:0000313" key="6">
    <source>
        <dbReference type="EMBL" id="KAJ5081153.1"/>
    </source>
</evidence>
<dbReference type="Pfam" id="PF07993">
    <property type="entry name" value="NAD_binding_4"/>
    <property type="match status" value="1"/>
</dbReference>
<dbReference type="Gene3D" id="3.40.50.980">
    <property type="match status" value="2"/>
</dbReference>
<reference evidence="6" key="2">
    <citation type="journal article" date="2023" name="IMA Fungus">
        <title>Comparative genomic study of the Penicillium genus elucidates a diverse pangenome and 15 lateral gene transfer events.</title>
        <authorList>
            <person name="Petersen C."/>
            <person name="Sorensen T."/>
            <person name="Nielsen M.R."/>
            <person name="Sondergaard T.E."/>
            <person name="Sorensen J.L."/>
            <person name="Fitzpatrick D.A."/>
            <person name="Frisvad J.C."/>
            <person name="Nielsen K.L."/>
        </authorList>
    </citation>
    <scope>NUCLEOTIDE SEQUENCE</scope>
    <source>
        <strain evidence="6">IBT 30069</strain>
    </source>
</reference>
<sequence>MEQLLCNQANKSGSSLAVIDGDVRLSYHDLIAKADTLAKDLLKKELAIEEPVGILAGPGWEQVLAQIAILKAGGTSTPIDPSVPDKQLHSMFNELNIRLVITTKALSERVSQYEVHLAETALHSGSQDGDGNGNENPVEVRSGQPDAHRSHLLHTSGSTGKPKAVQISSKAVIHLASFLPVDISHGDRVGQLNNPGFDLSLFEVWVTLLSGGTIVHIPKSVTRDPVSFASFLKDQSISALIIPTALFVAVSAGSASAFQPLRHVITAGEAPSPQCMKSVLESEGPPENLWNSYGPTETTCLSSLHRVTLEDVHGESISAGQPFGDTIIYLLDDNGTIILENDTRGEICIGGPGLSPGYVNRPDANEEKFIEIEIEKSTGLQKCRLYRTGDLGMWKGQPKLLSYIGRVDRQVKHQGFRVELEQVEQSIAANQQVQEVAVVHEKNDTNGFPGSGSLEAFVAPKKDEPLNPDEITKATQETNPYYMVPDKVQIIPEIPRNSRGKIDREKLVKEYKQPTSSRPSSSHTNGESSQRGIIAELLAEVSGLNSLDENEDIISLGLSSIQIARFLGLVKQSLGETLSIKDLYINPSVTALTSHLEQASRVNYGPSEVLQFEEDSHLADDIQLIPDWKSEGRVFLTGATGFIGINLLYRLLPLSSIKEIACLVRGNKHATPLDRITEALQKYDLWSEDLSNNLQQKLIPLDGDITQDQLGLSENNYQWLINWAPAVIHSAAKVNWCEPYSAHYAPNIVGTKNILKVAASGRRKTFHYISSIDVWAVTGLILGTDVVSEDGPLKVHLASLPFDTGYAQSQWVADEMVQRVREKGLPVSIYRPGFVVGDSRTGASNPDDFFGRMIVGCAQLGYWPKLPTQNMEYVTVDYVCDCILGIASQNTNLGRAYTLSAPDPKLITNMERLCVLLNEAGFPVQEIPYPEWLDKLQSWDKLESSPLISMMPLLAEPILREHTRLQTSRYSPVYDCTNTLRAISARDDIGYTRLTSGLVRKFIDFWRAKGFHSIQD</sequence>
<dbReference type="Pfam" id="PF13193">
    <property type="entry name" value="AMP-binding_C"/>
    <property type="match status" value="1"/>
</dbReference>
<dbReference type="InterPro" id="IPR009081">
    <property type="entry name" value="PP-bd_ACP"/>
</dbReference>
<comment type="similarity">
    <text evidence="3">Belongs to the NRP synthetase family.</text>
</comment>
<dbReference type="EMBL" id="JAPQKH010000011">
    <property type="protein sequence ID" value="KAJ5081153.1"/>
    <property type="molecule type" value="Genomic_DNA"/>
</dbReference>
<protein>
    <recommendedName>
        <fullName evidence="5">Carrier domain-containing protein</fullName>
    </recommendedName>
</protein>
<dbReference type="PANTHER" id="PTHR44845:SF6">
    <property type="entry name" value="BETA-ALANINE-ACTIVATING ENZYME"/>
    <property type="match status" value="1"/>
</dbReference>
<evidence type="ECO:0000256" key="1">
    <source>
        <dbReference type="ARBA" id="ARBA00022450"/>
    </source>
</evidence>
<dbReference type="NCBIfam" id="TIGR01746">
    <property type="entry name" value="Thioester-redct"/>
    <property type="match status" value="1"/>
</dbReference>
<evidence type="ECO:0000256" key="3">
    <source>
        <dbReference type="ARBA" id="ARBA00029454"/>
    </source>
</evidence>
<dbReference type="InterPro" id="IPR020845">
    <property type="entry name" value="AMP-binding_CS"/>
</dbReference>
<organism evidence="6 7">
    <name type="scientific">Penicillium angulare</name>
    <dbReference type="NCBI Taxonomy" id="116970"/>
    <lineage>
        <taxon>Eukaryota</taxon>
        <taxon>Fungi</taxon>
        <taxon>Dikarya</taxon>
        <taxon>Ascomycota</taxon>
        <taxon>Pezizomycotina</taxon>
        <taxon>Eurotiomycetes</taxon>
        <taxon>Eurotiomycetidae</taxon>
        <taxon>Eurotiales</taxon>
        <taxon>Aspergillaceae</taxon>
        <taxon>Penicillium</taxon>
    </lineage>
</organism>
<dbReference type="PROSITE" id="PS50075">
    <property type="entry name" value="CARRIER"/>
    <property type="match status" value="1"/>
</dbReference>
<evidence type="ECO:0000256" key="2">
    <source>
        <dbReference type="ARBA" id="ARBA00022553"/>
    </source>
</evidence>
<dbReference type="InterPro" id="IPR013120">
    <property type="entry name" value="FAR_NAD-bd"/>
</dbReference>
<dbReference type="InterPro" id="IPR000873">
    <property type="entry name" value="AMP-dep_synth/lig_dom"/>
</dbReference>
<dbReference type="Gene3D" id="3.40.50.720">
    <property type="entry name" value="NAD(P)-binding Rossmann-like Domain"/>
    <property type="match status" value="1"/>
</dbReference>
<dbReference type="Gene3D" id="1.10.1200.10">
    <property type="entry name" value="ACP-like"/>
    <property type="match status" value="1"/>
</dbReference>
<dbReference type="CDD" id="cd05235">
    <property type="entry name" value="SDR_e1"/>
    <property type="match status" value="1"/>
</dbReference>
<dbReference type="PANTHER" id="PTHR44845">
    <property type="entry name" value="CARRIER DOMAIN-CONTAINING PROTEIN"/>
    <property type="match status" value="1"/>
</dbReference>
<dbReference type="InterPro" id="IPR025110">
    <property type="entry name" value="AMP-bd_C"/>
</dbReference>
<dbReference type="InterPro" id="IPR010080">
    <property type="entry name" value="Thioester_reductase-like_dom"/>
</dbReference>
<dbReference type="CDD" id="cd05930">
    <property type="entry name" value="A_NRPS"/>
    <property type="match status" value="1"/>
</dbReference>
<dbReference type="Gene3D" id="3.30.300.30">
    <property type="match status" value="1"/>
</dbReference>
<dbReference type="Pfam" id="PF00501">
    <property type="entry name" value="AMP-binding"/>
    <property type="match status" value="1"/>
</dbReference>
<dbReference type="Pfam" id="PF00550">
    <property type="entry name" value="PP-binding"/>
    <property type="match status" value="1"/>
</dbReference>
<dbReference type="GO" id="GO:0044550">
    <property type="term" value="P:secondary metabolite biosynthetic process"/>
    <property type="evidence" value="ECO:0007669"/>
    <property type="project" value="UniProtKB-ARBA"/>
</dbReference>
<keyword evidence="2" id="KW-0597">Phosphoprotein</keyword>
<dbReference type="InterPro" id="IPR036291">
    <property type="entry name" value="NAD(P)-bd_dom_sf"/>
</dbReference>
<dbReference type="OrthoDB" id="408177at2759"/>
<dbReference type="InterPro" id="IPR045851">
    <property type="entry name" value="AMP-bd_C_sf"/>
</dbReference>
<dbReference type="PROSITE" id="PS00455">
    <property type="entry name" value="AMP_BINDING"/>
    <property type="match status" value="1"/>
</dbReference>
<dbReference type="Proteomes" id="UP001149165">
    <property type="component" value="Unassembled WGS sequence"/>
</dbReference>
<dbReference type="AlphaFoldDB" id="A0A9W9EG17"/>
<dbReference type="InterPro" id="IPR036736">
    <property type="entry name" value="ACP-like_sf"/>
</dbReference>